<dbReference type="InterPro" id="IPR052110">
    <property type="entry name" value="MCFD2-like"/>
</dbReference>
<dbReference type="WBParaSite" id="ACRNAN_scaffold1122.g20477.t1">
    <property type="protein sequence ID" value="ACRNAN_scaffold1122.g20477.t1"/>
    <property type="gene ID" value="ACRNAN_scaffold1122.g20477"/>
</dbReference>
<proteinExistence type="predicted"/>
<protein>
    <submittedName>
        <fullName evidence="6">Multiple coagulation factor deficiency protein 2</fullName>
    </submittedName>
</protein>
<keyword evidence="5" id="KW-1185">Reference proteome</keyword>
<dbReference type="InterPro" id="IPR018247">
    <property type="entry name" value="EF_Hand_1_Ca_BS"/>
</dbReference>
<evidence type="ECO:0000313" key="5">
    <source>
        <dbReference type="Proteomes" id="UP000887540"/>
    </source>
</evidence>
<dbReference type="PROSITE" id="PS00018">
    <property type="entry name" value="EF_HAND_1"/>
    <property type="match status" value="2"/>
</dbReference>
<dbReference type="PANTHER" id="PTHR23104:SF12">
    <property type="entry name" value="EF-HAND DOMAIN-CONTAINING PROTEIN"/>
    <property type="match status" value="1"/>
</dbReference>
<organism evidence="5 6">
    <name type="scientific">Acrobeloides nanus</name>
    <dbReference type="NCBI Taxonomy" id="290746"/>
    <lineage>
        <taxon>Eukaryota</taxon>
        <taxon>Metazoa</taxon>
        <taxon>Ecdysozoa</taxon>
        <taxon>Nematoda</taxon>
        <taxon>Chromadorea</taxon>
        <taxon>Rhabditida</taxon>
        <taxon>Tylenchina</taxon>
        <taxon>Cephalobomorpha</taxon>
        <taxon>Cephaloboidea</taxon>
        <taxon>Cephalobidae</taxon>
        <taxon>Acrobeloides</taxon>
    </lineage>
</organism>
<keyword evidence="3" id="KW-0106">Calcium</keyword>
<sequence length="130" mass="14924">MQIFYIVLVLCIGCVIGQDHNFADQKSVHDQAHIKQHLDSKIDIDEVKLDPEKERFHYFSMHDLNQDNLIDGIEIAKAITHSHDEDSNTPTADDIKIEQIVDSVLKNLDANNDGFIDYIEYVRNQEGDKS</sequence>
<dbReference type="AlphaFoldDB" id="A0A914CK07"/>
<feature type="chain" id="PRO_5037172713" evidence="4">
    <location>
        <begin position="18"/>
        <end position="130"/>
    </location>
</feature>
<dbReference type="PANTHER" id="PTHR23104">
    <property type="entry name" value="MULTIPLE COAGULATION FACTOR DEFICIENCY PROTEIN 2 NEURAL STEM CELL DERIVED NEURONAL SURVIVAL PROTEIN"/>
    <property type="match status" value="1"/>
</dbReference>
<evidence type="ECO:0000256" key="4">
    <source>
        <dbReference type="SAM" id="SignalP"/>
    </source>
</evidence>
<evidence type="ECO:0000256" key="1">
    <source>
        <dbReference type="ARBA" id="ARBA00022729"/>
    </source>
</evidence>
<evidence type="ECO:0000313" key="6">
    <source>
        <dbReference type="WBParaSite" id="ACRNAN_scaffold1122.g20477.t1"/>
    </source>
</evidence>
<accession>A0A914CK07</accession>
<keyword evidence="2" id="KW-0677">Repeat</keyword>
<keyword evidence="1 4" id="KW-0732">Signal</keyword>
<dbReference type="Gene3D" id="1.10.238.10">
    <property type="entry name" value="EF-hand"/>
    <property type="match status" value="1"/>
</dbReference>
<evidence type="ECO:0000256" key="3">
    <source>
        <dbReference type="ARBA" id="ARBA00022837"/>
    </source>
</evidence>
<dbReference type="Proteomes" id="UP000887540">
    <property type="component" value="Unplaced"/>
</dbReference>
<feature type="signal peptide" evidence="4">
    <location>
        <begin position="1"/>
        <end position="17"/>
    </location>
</feature>
<name>A0A914CK07_9BILA</name>
<evidence type="ECO:0000256" key="2">
    <source>
        <dbReference type="ARBA" id="ARBA00022737"/>
    </source>
</evidence>
<reference evidence="6" key="1">
    <citation type="submission" date="2022-11" db="UniProtKB">
        <authorList>
            <consortium name="WormBaseParasite"/>
        </authorList>
    </citation>
    <scope>IDENTIFICATION</scope>
</reference>
<dbReference type="InterPro" id="IPR011992">
    <property type="entry name" value="EF-hand-dom_pair"/>
</dbReference>
<dbReference type="SUPFAM" id="SSF47473">
    <property type="entry name" value="EF-hand"/>
    <property type="match status" value="1"/>
</dbReference>